<evidence type="ECO:0000259" key="1">
    <source>
        <dbReference type="PROSITE" id="PS51186"/>
    </source>
</evidence>
<gene>
    <name evidence="2" type="ORF">YH66_06185</name>
</gene>
<reference evidence="2 3" key="1">
    <citation type="submission" date="2015-04" db="EMBL/GenBank/DDBJ databases">
        <title>Complete Genome Sequence of Brevibacterium flavum ATCC 15168.</title>
        <authorList>
            <person name="Ahn J."/>
            <person name="Park G."/>
            <person name="Jeon W."/>
            <person name="Jang Y."/>
            <person name="Jang M."/>
            <person name="Lee H."/>
            <person name="Lee H."/>
        </authorList>
    </citation>
    <scope>NUCLEOTIDE SEQUENCE [LARGE SCALE GENOMIC DNA]</scope>
    <source>
        <strain evidence="2 3">ATCC 15168</strain>
    </source>
</reference>
<evidence type="ECO:0000313" key="2">
    <source>
        <dbReference type="EMBL" id="AKF27174.1"/>
    </source>
</evidence>
<dbReference type="SUPFAM" id="SSF55729">
    <property type="entry name" value="Acyl-CoA N-acyltransferases (Nat)"/>
    <property type="match status" value="1"/>
</dbReference>
<keyword evidence="3" id="KW-1185">Reference proteome</keyword>
<dbReference type="InterPro" id="IPR023213">
    <property type="entry name" value="CAT-like_dom_sf"/>
</dbReference>
<dbReference type="PANTHER" id="PTHR45527">
    <property type="entry name" value="NONRIBOSOMAL PEPTIDE SYNTHETASE"/>
    <property type="match status" value="1"/>
</dbReference>
<dbReference type="SUPFAM" id="SSF52777">
    <property type="entry name" value="CoA-dependent acyltransferases"/>
    <property type="match status" value="2"/>
</dbReference>
<dbReference type="InterPro" id="IPR016181">
    <property type="entry name" value="Acyl_CoA_acyltransferase"/>
</dbReference>
<organism evidence="2 3">
    <name type="scientific">[Brevibacterium] flavum</name>
    <dbReference type="NCBI Taxonomy" id="92706"/>
    <lineage>
        <taxon>Bacteria</taxon>
        <taxon>Bacillati</taxon>
        <taxon>Actinomycetota</taxon>
        <taxon>Actinomycetes</taxon>
        <taxon>Mycobacteriales</taxon>
        <taxon>Corynebacteriaceae</taxon>
        <taxon>Corynebacterium</taxon>
    </lineage>
</organism>
<dbReference type="AlphaFoldDB" id="A0A0F6SR16"/>
<sequence length="549" mass="60352">MRLTHVDQLNLPFGTLSSYHPYASAPGEAVPVSFDQQRHVGAGERPGSWMAISVSMPKAVSREELERAWLEVIARHGTLRTVFSTGMGGEVQQHRIDVGPGKWIDHAVAPGESINEALRAELNRQCSPYSRPAHSLCIIDAHPRPTVIIGSDHSHVDMWSMLVIVRDLLAALDMELPVEPPLAFESHTAELLAAPPAPEQIHQRWREILEAGGGKMPQFPLPLGDAISMPERVEVRDIFGVNGLAIYSARARAQQVSSLALTISVMADVTAALADLPLRAVFPVHSRFDQRWHDSVGWFITNSVIEVPDSDPHTAAQAVREAVSLGSYPLAELLEPWGGMPETPGMFAISWLDLRRLPVSIDDIGLEAQYVSASLRTDGVMLWFILDRSGAHLRCRYPDSLVARENVGRWIDAIVARMRAEAGTVNLQAGGEQLTLRHGTRADISEIAPLLARNAADPCELVDLEHALDLLTHESSHFLAVVRNARGRMIAAMQLTIVPEFSRGGALHLHIEGPFIIPEYRTTDLDKKLRAWAVEHGRARGVKVEEVVG</sequence>
<dbReference type="Gene3D" id="3.30.559.10">
    <property type="entry name" value="Chloramphenicol acetyltransferase-like domain"/>
    <property type="match status" value="1"/>
</dbReference>
<dbReference type="EMBL" id="CP011309">
    <property type="protein sequence ID" value="AKF27174.1"/>
    <property type="molecule type" value="Genomic_DNA"/>
</dbReference>
<dbReference type="HOGENOM" id="CLU_036696_0_0_11"/>
<feature type="domain" description="N-acetyltransferase" evidence="1">
    <location>
        <begin position="434"/>
        <end position="549"/>
    </location>
</feature>
<protein>
    <submittedName>
        <fullName evidence="2">Peptide synthetase</fullName>
    </submittedName>
</protein>
<evidence type="ECO:0000313" key="3">
    <source>
        <dbReference type="Proteomes" id="UP000034037"/>
    </source>
</evidence>
<dbReference type="Gene3D" id="3.40.630.30">
    <property type="match status" value="1"/>
</dbReference>
<dbReference type="Proteomes" id="UP000034037">
    <property type="component" value="Chromosome"/>
</dbReference>
<dbReference type="PATRIC" id="fig|92706.3.peg.1284"/>
<dbReference type="GO" id="GO:0005737">
    <property type="term" value="C:cytoplasm"/>
    <property type="evidence" value="ECO:0007669"/>
    <property type="project" value="TreeGrafter"/>
</dbReference>
<accession>A0A0F6SR16</accession>
<proteinExistence type="predicted"/>
<dbReference type="PANTHER" id="PTHR45527:SF1">
    <property type="entry name" value="FATTY ACID SYNTHASE"/>
    <property type="match status" value="1"/>
</dbReference>
<dbReference type="GO" id="GO:0031177">
    <property type="term" value="F:phosphopantetheine binding"/>
    <property type="evidence" value="ECO:0007669"/>
    <property type="project" value="TreeGrafter"/>
</dbReference>
<dbReference type="GO" id="GO:0044550">
    <property type="term" value="P:secondary metabolite biosynthetic process"/>
    <property type="evidence" value="ECO:0007669"/>
    <property type="project" value="TreeGrafter"/>
</dbReference>
<name>A0A0F6SR16_9CORY</name>
<dbReference type="GO" id="GO:0016747">
    <property type="term" value="F:acyltransferase activity, transferring groups other than amino-acyl groups"/>
    <property type="evidence" value="ECO:0007669"/>
    <property type="project" value="InterPro"/>
</dbReference>
<dbReference type="InterPro" id="IPR000182">
    <property type="entry name" value="GNAT_dom"/>
</dbReference>
<dbReference type="PROSITE" id="PS51186">
    <property type="entry name" value="GNAT"/>
    <property type="match status" value="1"/>
</dbReference>
<dbReference type="GO" id="GO:0043041">
    <property type="term" value="P:amino acid activation for nonribosomal peptide biosynthetic process"/>
    <property type="evidence" value="ECO:0007669"/>
    <property type="project" value="TreeGrafter"/>
</dbReference>